<dbReference type="GO" id="GO:0016114">
    <property type="term" value="P:terpenoid biosynthetic process"/>
    <property type="evidence" value="ECO:0007669"/>
    <property type="project" value="InterPro"/>
</dbReference>
<feature type="domain" description="Terpene synthase N-terminal" evidence="2">
    <location>
        <begin position="1"/>
        <end position="155"/>
    </location>
</feature>
<dbReference type="SUPFAM" id="SSF48239">
    <property type="entry name" value="Terpenoid cyclases/Protein prenyltransferases"/>
    <property type="match status" value="1"/>
</dbReference>
<dbReference type="GO" id="GO:0000287">
    <property type="term" value="F:magnesium ion binding"/>
    <property type="evidence" value="ECO:0007669"/>
    <property type="project" value="InterPro"/>
</dbReference>
<dbReference type="OMA" id="HIHECEF"/>
<evidence type="ECO:0000256" key="1">
    <source>
        <dbReference type="ARBA" id="ARBA00022723"/>
    </source>
</evidence>
<dbReference type="GO" id="GO:0010333">
    <property type="term" value="F:terpene synthase activity"/>
    <property type="evidence" value="ECO:0007669"/>
    <property type="project" value="InterPro"/>
</dbReference>
<dbReference type="InterPro" id="IPR005630">
    <property type="entry name" value="Terpene_synthase_metal-bd"/>
</dbReference>
<dbReference type="EnsemblPlants" id="ORGLA04G0061200.1">
    <property type="protein sequence ID" value="ORGLA04G0061200.1"/>
    <property type="gene ID" value="ORGLA04G0061200"/>
</dbReference>
<dbReference type="InterPro" id="IPR050148">
    <property type="entry name" value="Terpene_synthase-like"/>
</dbReference>
<dbReference type="PANTHER" id="PTHR31225">
    <property type="entry name" value="OS04G0344100 PROTEIN-RELATED"/>
    <property type="match status" value="1"/>
</dbReference>
<dbReference type="Pfam" id="PF01397">
    <property type="entry name" value="Terpene_synth"/>
    <property type="match status" value="1"/>
</dbReference>
<dbReference type="AlphaFoldDB" id="I1PK93"/>
<dbReference type="InterPro" id="IPR008930">
    <property type="entry name" value="Terpenoid_cyclase/PrenylTrfase"/>
</dbReference>
<dbReference type="PANTHER" id="PTHR31225:SF92">
    <property type="entry name" value="OS04G0345400 PROTEIN"/>
    <property type="match status" value="1"/>
</dbReference>
<organism evidence="4 5">
    <name type="scientific">Oryza glaberrima</name>
    <name type="common">African rice</name>
    <dbReference type="NCBI Taxonomy" id="4538"/>
    <lineage>
        <taxon>Eukaryota</taxon>
        <taxon>Viridiplantae</taxon>
        <taxon>Streptophyta</taxon>
        <taxon>Embryophyta</taxon>
        <taxon>Tracheophyta</taxon>
        <taxon>Spermatophyta</taxon>
        <taxon>Magnoliopsida</taxon>
        <taxon>Liliopsida</taxon>
        <taxon>Poales</taxon>
        <taxon>Poaceae</taxon>
        <taxon>BOP clade</taxon>
        <taxon>Oryzoideae</taxon>
        <taxon>Oryzeae</taxon>
        <taxon>Oryzinae</taxon>
        <taxon>Oryza</taxon>
    </lineage>
</organism>
<reference evidence="4 5" key="2">
    <citation type="submission" date="2018-04" db="EMBL/GenBank/DDBJ databases">
        <title>OglaRS2 (Oryza glaberrima Reference Sequence Version 2).</title>
        <authorList>
            <person name="Zhang J."/>
            <person name="Kudrna D."/>
            <person name="Lee S."/>
            <person name="Talag J."/>
            <person name="Rajasekar S."/>
            <person name="Wing R.A."/>
        </authorList>
    </citation>
    <scope>NUCLEOTIDE SEQUENCE [LARGE SCALE GENOMIC DNA]</scope>
    <source>
        <strain evidence="4 5">cv. IRGC 96717</strain>
    </source>
</reference>
<accession>I1PK93</accession>
<dbReference type="Pfam" id="PF03936">
    <property type="entry name" value="Terpene_synth_C"/>
    <property type="match status" value="1"/>
</dbReference>
<name>I1PK93_ORYGL</name>
<dbReference type="Proteomes" id="UP000007306">
    <property type="component" value="Chromosome 4"/>
</dbReference>
<proteinExistence type="predicted"/>
<evidence type="ECO:0000313" key="5">
    <source>
        <dbReference type="Proteomes" id="UP000007306"/>
    </source>
</evidence>
<dbReference type="Gene3D" id="1.50.10.130">
    <property type="entry name" value="Terpene synthase, N-terminal domain"/>
    <property type="match status" value="1"/>
</dbReference>
<dbReference type="InterPro" id="IPR001906">
    <property type="entry name" value="Terpene_synth_N"/>
</dbReference>
<dbReference type="InterPro" id="IPR036965">
    <property type="entry name" value="Terpene_synth_N_sf"/>
</dbReference>
<evidence type="ECO:0008006" key="6">
    <source>
        <dbReference type="Google" id="ProtNLM"/>
    </source>
</evidence>
<evidence type="ECO:0000259" key="3">
    <source>
        <dbReference type="Pfam" id="PF03936"/>
    </source>
</evidence>
<sequence length="372" mass="43099">MRKRADELKEKVRTQLGTCEDIVGTMNLVGAIQHLGIEHLFKQEIDNTLRDIRTSEFTSSSLHEVALWFRLLREHGLWVSPDVFGKFDGDDARLSSVIADHDTRGLLSLYNAAHLLVHGEPELEEAISIARHHLESMTRDCDLNPVLANQVNRALNIALPRTCKRLETSLFISEYEQEEGWWRDLYTYVGLNYARDRAVESYLWSCLVFYEKDLFFTRTFVAKMILLVTLMDDTFDSHATIQECRQLNSAIQRWDESAVTLLPEYLKKFYRELLRNFKVLQDQVTDNDKYRVTYTRKEFQKLSTYYLQEAEWSHQRHKPSFGDQITLTAMSSVIPLLCVSGTVGMGYVTKETFEWVASRTTGIVASEKLDVS</sequence>
<dbReference type="InterPro" id="IPR008949">
    <property type="entry name" value="Isoprenoid_synthase_dom_sf"/>
</dbReference>
<dbReference type="Gene3D" id="1.10.600.10">
    <property type="entry name" value="Farnesyl Diphosphate Synthase"/>
    <property type="match status" value="1"/>
</dbReference>
<dbReference type="Gramene" id="ORGLA04G0061200.1">
    <property type="protein sequence ID" value="ORGLA04G0061200.1"/>
    <property type="gene ID" value="ORGLA04G0061200"/>
</dbReference>
<keyword evidence="5" id="KW-1185">Reference proteome</keyword>
<dbReference type="SUPFAM" id="SSF48576">
    <property type="entry name" value="Terpenoid synthases"/>
    <property type="match status" value="1"/>
</dbReference>
<protein>
    <recommendedName>
        <fullName evidence="6">Terpene synthase N-terminal domain-containing protein</fullName>
    </recommendedName>
</protein>
<dbReference type="HOGENOM" id="CLU_003125_0_0_1"/>
<evidence type="ECO:0000259" key="2">
    <source>
        <dbReference type="Pfam" id="PF01397"/>
    </source>
</evidence>
<keyword evidence="1" id="KW-0479">Metal-binding</keyword>
<evidence type="ECO:0000313" key="4">
    <source>
        <dbReference type="EnsemblPlants" id="ORGLA04G0061200.1"/>
    </source>
</evidence>
<dbReference type="STRING" id="4538.I1PK93"/>
<feature type="domain" description="Terpene synthase metal-binding" evidence="3">
    <location>
        <begin position="184"/>
        <end position="366"/>
    </location>
</feature>
<reference evidence="4" key="1">
    <citation type="submission" date="2015-06" db="UniProtKB">
        <authorList>
            <consortium name="EnsemblPlants"/>
        </authorList>
    </citation>
    <scope>IDENTIFICATION</scope>
</reference>
<dbReference type="eggNOG" id="ENOG502QUCN">
    <property type="taxonomic scope" value="Eukaryota"/>
</dbReference>